<evidence type="ECO:0000256" key="2">
    <source>
        <dbReference type="SAM" id="MobiDB-lite"/>
    </source>
</evidence>
<gene>
    <name evidence="3" type="ORF">PIB30_117381</name>
</gene>
<organism evidence="3 4">
    <name type="scientific">Stylosanthes scabra</name>
    <dbReference type="NCBI Taxonomy" id="79078"/>
    <lineage>
        <taxon>Eukaryota</taxon>
        <taxon>Viridiplantae</taxon>
        <taxon>Streptophyta</taxon>
        <taxon>Embryophyta</taxon>
        <taxon>Tracheophyta</taxon>
        <taxon>Spermatophyta</taxon>
        <taxon>Magnoliopsida</taxon>
        <taxon>eudicotyledons</taxon>
        <taxon>Gunneridae</taxon>
        <taxon>Pentapetalae</taxon>
        <taxon>rosids</taxon>
        <taxon>fabids</taxon>
        <taxon>Fabales</taxon>
        <taxon>Fabaceae</taxon>
        <taxon>Papilionoideae</taxon>
        <taxon>50 kb inversion clade</taxon>
        <taxon>dalbergioids sensu lato</taxon>
        <taxon>Dalbergieae</taxon>
        <taxon>Pterocarpus clade</taxon>
        <taxon>Stylosanthes</taxon>
    </lineage>
</organism>
<evidence type="ECO:0000313" key="4">
    <source>
        <dbReference type="Proteomes" id="UP001341840"/>
    </source>
</evidence>
<proteinExistence type="predicted"/>
<evidence type="ECO:0000256" key="1">
    <source>
        <dbReference type="SAM" id="Coils"/>
    </source>
</evidence>
<dbReference type="Proteomes" id="UP001341840">
    <property type="component" value="Unassembled WGS sequence"/>
</dbReference>
<feature type="compositionally biased region" description="Basic and acidic residues" evidence="2">
    <location>
        <begin position="1"/>
        <end position="18"/>
    </location>
</feature>
<feature type="region of interest" description="Disordered" evidence="2">
    <location>
        <begin position="61"/>
        <end position="185"/>
    </location>
</feature>
<dbReference type="EMBL" id="JASCZI010060619">
    <property type="protein sequence ID" value="MED6134661.1"/>
    <property type="molecule type" value="Genomic_DNA"/>
</dbReference>
<feature type="compositionally biased region" description="Polar residues" evidence="2">
    <location>
        <begin position="160"/>
        <end position="170"/>
    </location>
</feature>
<comment type="caution">
    <text evidence="3">The sequence shown here is derived from an EMBL/GenBank/DDBJ whole genome shotgun (WGS) entry which is preliminary data.</text>
</comment>
<protein>
    <submittedName>
        <fullName evidence="3">Uncharacterized protein</fullName>
    </submittedName>
</protein>
<reference evidence="3 4" key="1">
    <citation type="journal article" date="2023" name="Plants (Basel)">
        <title>Bridging the Gap: Combining Genomics and Transcriptomics Approaches to Understand Stylosanthes scabra, an Orphan Legume from the Brazilian Caatinga.</title>
        <authorList>
            <person name="Ferreira-Neto J.R.C."/>
            <person name="da Silva M.D."/>
            <person name="Binneck E."/>
            <person name="de Melo N.F."/>
            <person name="da Silva R.H."/>
            <person name="de Melo A.L.T.M."/>
            <person name="Pandolfi V."/>
            <person name="Bustamante F.O."/>
            <person name="Brasileiro-Vidal A.C."/>
            <person name="Benko-Iseppon A.M."/>
        </authorList>
    </citation>
    <scope>NUCLEOTIDE SEQUENCE [LARGE SCALE GENOMIC DNA]</scope>
    <source>
        <tissue evidence="3">Leaves</tissue>
    </source>
</reference>
<sequence length="185" mass="20916">MRVEQEQKVTEDARRFAEQDAEAQRYAVQVLQSKYEEATAALAEMEKRAVMAESMLEATLQYQSGQAKAQPSPRSLQPESPASRNNPEPTIDIPPRRVSLLSRWRNKGKEEPADGKPIVEEQSMGKPKVEEQSMEKPKVEEHSKEQPKVEEESMGKPTVEEQSAVNQQEGNGLKVEDEIRKEDNA</sequence>
<keyword evidence="4" id="KW-1185">Reference proteome</keyword>
<feature type="compositionally biased region" description="Basic and acidic residues" evidence="2">
    <location>
        <begin position="174"/>
        <end position="185"/>
    </location>
</feature>
<feature type="compositionally biased region" description="Polar residues" evidence="2">
    <location>
        <begin position="61"/>
        <end position="88"/>
    </location>
</feature>
<feature type="compositionally biased region" description="Basic and acidic residues" evidence="2">
    <location>
        <begin position="127"/>
        <end position="154"/>
    </location>
</feature>
<feature type="region of interest" description="Disordered" evidence="2">
    <location>
        <begin position="1"/>
        <end position="21"/>
    </location>
</feature>
<feature type="coiled-coil region" evidence="1">
    <location>
        <begin position="28"/>
        <end position="55"/>
    </location>
</feature>
<keyword evidence="1" id="KW-0175">Coiled coil</keyword>
<feature type="compositionally biased region" description="Basic and acidic residues" evidence="2">
    <location>
        <begin position="107"/>
        <end position="119"/>
    </location>
</feature>
<accession>A0ABU6SE32</accession>
<evidence type="ECO:0000313" key="3">
    <source>
        <dbReference type="EMBL" id="MED6134661.1"/>
    </source>
</evidence>
<name>A0ABU6SE32_9FABA</name>